<evidence type="ECO:0000256" key="4">
    <source>
        <dbReference type="ARBA" id="ARBA00022989"/>
    </source>
</evidence>
<feature type="compositionally biased region" description="Pro residues" evidence="7">
    <location>
        <begin position="232"/>
        <end position="242"/>
    </location>
</feature>
<evidence type="ECO:0000313" key="10">
    <source>
        <dbReference type="Proteomes" id="UP000217289"/>
    </source>
</evidence>
<evidence type="ECO:0000259" key="8">
    <source>
        <dbReference type="Pfam" id="PF09335"/>
    </source>
</evidence>
<dbReference type="AlphaFoldDB" id="A0A250IS50"/>
<keyword evidence="5 6" id="KW-0472">Membrane</keyword>
<feature type="transmembrane region" description="Helical" evidence="6">
    <location>
        <begin position="161"/>
        <end position="180"/>
    </location>
</feature>
<keyword evidence="4 6" id="KW-1133">Transmembrane helix</keyword>
<dbReference type="GO" id="GO:0005886">
    <property type="term" value="C:plasma membrane"/>
    <property type="evidence" value="ECO:0007669"/>
    <property type="project" value="UniProtKB-SubCell"/>
</dbReference>
<accession>A0A250IS50</accession>
<evidence type="ECO:0000256" key="2">
    <source>
        <dbReference type="ARBA" id="ARBA00022475"/>
    </source>
</evidence>
<evidence type="ECO:0000256" key="1">
    <source>
        <dbReference type="ARBA" id="ARBA00004651"/>
    </source>
</evidence>
<dbReference type="RefSeq" id="WP_245919216.1">
    <property type="nucleotide sequence ID" value="NZ_CP022163.1"/>
</dbReference>
<evidence type="ECO:0000256" key="3">
    <source>
        <dbReference type="ARBA" id="ARBA00022692"/>
    </source>
</evidence>
<evidence type="ECO:0000313" key="9">
    <source>
        <dbReference type="EMBL" id="ATB33971.1"/>
    </source>
</evidence>
<dbReference type="InterPro" id="IPR015414">
    <property type="entry name" value="TMEM64"/>
</dbReference>
<protein>
    <recommendedName>
        <fullName evidence="6">TVP38/TMEM64 family membrane protein</fullName>
    </recommendedName>
</protein>
<feature type="transmembrane region" description="Helical" evidence="6">
    <location>
        <begin position="88"/>
        <end position="108"/>
    </location>
</feature>
<dbReference type="EMBL" id="CP022163">
    <property type="protein sequence ID" value="ATB33971.1"/>
    <property type="molecule type" value="Genomic_DNA"/>
</dbReference>
<evidence type="ECO:0000256" key="5">
    <source>
        <dbReference type="ARBA" id="ARBA00023136"/>
    </source>
</evidence>
<gene>
    <name evidence="9" type="ORF">MEBOL_007472</name>
</gene>
<evidence type="ECO:0000256" key="6">
    <source>
        <dbReference type="RuleBase" id="RU366058"/>
    </source>
</evidence>
<feature type="transmembrane region" description="Helical" evidence="6">
    <location>
        <begin position="51"/>
        <end position="76"/>
    </location>
</feature>
<sequence>MAGSGGRGKAWLKVLAPVLLSVLGLTTLRLLGPDVVNQQDLRAFLKPLGPWAPAFFILALALRPLVLIPGQLFTAVGGMIFGSREATLYCLLGSFLSSALLFVLARWLGTRLMQRLAGHRYPAISRVARRHGFKFALLTCINPLLPTDVMIIAAAASGARFWPVTLGVLVGTIPGTFLTAQFGSGLAQGRTWTTVASGVGMVVSLVLGAVLGRRIVQEINQEPTPELETTPAPQPPRVPPVPVLSTVQELPPPGP</sequence>
<dbReference type="PANTHER" id="PTHR12677:SF59">
    <property type="entry name" value="GOLGI APPARATUS MEMBRANE PROTEIN TVP38-RELATED"/>
    <property type="match status" value="1"/>
</dbReference>
<comment type="subcellular location">
    <subcellularLocation>
        <location evidence="1 6">Cell membrane</location>
        <topology evidence="1 6">Multi-pass membrane protein</topology>
    </subcellularLocation>
</comment>
<dbReference type="KEGG" id="mbd:MEBOL_007472"/>
<feature type="compositionally biased region" description="Low complexity" evidence="7">
    <location>
        <begin position="222"/>
        <end position="231"/>
    </location>
</feature>
<feature type="transmembrane region" description="Helical" evidence="6">
    <location>
        <begin position="12"/>
        <end position="31"/>
    </location>
</feature>
<comment type="similarity">
    <text evidence="6">Belongs to the TVP38/TMEM64 family.</text>
</comment>
<organism evidence="9 10">
    <name type="scientific">Melittangium boletus DSM 14713</name>
    <dbReference type="NCBI Taxonomy" id="1294270"/>
    <lineage>
        <taxon>Bacteria</taxon>
        <taxon>Pseudomonadati</taxon>
        <taxon>Myxococcota</taxon>
        <taxon>Myxococcia</taxon>
        <taxon>Myxococcales</taxon>
        <taxon>Cystobacterineae</taxon>
        <taxon>Archangiaceae</taxon>
        <taxon>Melittangium</taxon>
    </lineage>
</organism>
<feature type="transmembrane region" description="Helical" evidence="6">
    <location>
        <begin position="192"/>
        <end position="211"/>
    </location>
</feature>
<keyword evidence="2 6" id="KW-1003">Cell membrane</keyword>
<reference evidence="9 10" key="1">
    <citation type="submission" date="2017-06" db="EMBL/GenBank/DDBJ databases">
        <authorList>
            <person name="Kim H.J."/>
            <person name="Triplett B.A."/>
        </authorList>
    </citation>
    <scope>NUCLEOTIDE SEQUENCE [LARGE SCALE GENOMIC DNA]</scope>
    <source>
        <strain evidence="9 10">DSM 14713</strain>
    </source>
</reference>
<feature type="domain" description="VTT" evidence="8">
    <location>
        <begin position="68"/>
        <end position="184"/>
    </location>
</feature>
<evidence type="ECO:0000256" key="7">
    <source>
        <dbReference type="SAM" id="MobiDB-lite"/>
    </source>
</evidence>
<feature type="region of interest" description="Disordered" evidence="7">
    <location>
        <begin position="221"/>
        <end position="255"/>
    </location>
</feature>
<dbReference type="PANTHER" id="PTHR12677">
    <property type="entry name" value="GOLGI APPARATUS MEMBRANE PROTEIN TVP38-RELATED"/>
    <property type="match status" value="1"/>
</dbReference>
<keyword evidence="10" id="KW-1185">Reference proteome</keyword>
<dbReference type="Proteomes" id="UP000217289">
    <property type="component" value="Chromosome"/>
</dbReference>
<dbReference type="Pfam" id="PF09335">
    <property type="entry name" value="VTT_dom"/>
    <property type="match status" value="1"/>
</dbReference>
<name>A0A250IS50_9BACT</name>
<proteinExistence type="inferred from homology"/>
<dbReference type="InterPro" id="IPR032816">
    <property type="entry name" value="VTT_dom"/>
</dbReference>
<keyword evidence="3 6" id="KW-0812">Transmembrane</keyword>